<reference evidence="6" key="1">
    <citation type="submission" date="2020-11" db="EMBL/GenBank/DDBJ databases">
        <authorList>
            <person name="Tran Van P."/>
        </authorList>
    </citation>
    <scope>NUCLEOTIDE SEQUENCE</scope>
</reference>
<dbReference type="CDD" id="cd06583">
    <property type="entry name" value="PGRP"/>
    <property type="match status" value="1"/>
</dbReference>
<dbReference type="AlphaFoldDB" id="A0A7R9QHW7"/>
<evidence type="ECO:0000259" key="4">
    <source>
        <dbReference type="SMART" id="SM00644"/>
    </source>
</evidence>
<dbReference type="GO" id="GO:0009253">
    <property type="term" value="P:peptidoglycan catabolic process"/>
    <property type="evidence" value="ECO:0007669"/>
    <property type="project" value="InterPro"/>
</dbReference>
<feature type="domain" description="N-acetylmuramoyl-L-alanine amidase" evidence="4">
    <location>
        <begin position="72"/>
        <end position="213"/>
    </location>
</feature>
<dbReference type="Gene3D" id="3.40.80.10">
    <property type="entry name" value="Peptidoglycan recognition protein-like"/>
    <property type="match status" value="1"/>
</dbReference>
<keyword evidence="7" id="KW-1185">Reference proteome</keyword>
<comment type="similarity">
    <text evidence="1">Belongs to the N-acetylmuramoyl-L-alanine amidase 2 family.</text>
</comment>
<evidence type="ECO:0000313" key="6">
    <source>
        <dbReference type="EMBL" id="CAD7646355.1"/>
    </source>
</evidence>
<dbReference type="GO" id="GO:0008745">
    <property type="term" value="F:N-acetylmuramoyl-L-alanine amidase activity"/>
    <property type="evidence" value="ECO:0007669"/>
    <property type="project" value="InterPro"/>
</dbReference>
<accession>A0A7R9QHW7</accession>
<dbReference type="GO" id="GO:0045087">
    <property type="term" value="P:innate immune response"/>
    <property type="evidence" value="ECO:0007669"/>
    <property type="project" value="UniProtKB-KW"/>
</dbReference>
<dbReference type="PANTHER" id="PTHR11022:SF41">
    <property type="entry name" value="PEPTIDOGLYCAN-RECOGNITION PROTEIN LC-RELATED"/>
    <property type="match status" value="1"/>
</dbReference>
<dbReference type="EMBL" id="CAJPVJ010002340">
    <property type="protein sequence ID" value="CAG2166160.1"/>
    <property type="molecule type" value="Genomic_DNA"/>
</dbReference>
<dbReference type="PANTHER" id="PTHR11022">
    <property type="entry name" value="PEPTIDOGLYCAN RECOGNITION PROTEIN"/>
    <property type="match status" value="1"/>
</dbReference>
<evidence type="ECO:0000256" key="1">
    <source>
        <dbReference type="ARBA" id="ARBA00007553"/>
    </source>
</evidence>
<feature type="domain" description="Peptidoglycan recognition protein family" evidence="5">
    <location>
        <begin position="64"/>
        <end position="207"/>
    </location>
</feature>
<dbReference type="Proteomes" id="UP000728032">
    <property type="component" value="Unassembled WGS sequence"/>
</dbReference>
<gene>
    <name evidence="6" type="ORF">ONB1V03_LOCUS5687</name>
</gene>
<sequence length="217" mass="24395">WAVSECEFTTDPQNRNGFCTLDQFCCKGFAVNNLCSNGGVCCYGTYDCSSDSNPSVQQTVSPCPSIIGRQRWKARNPSKMIASIAPAEHIFIHHTDDGNTCYSEDSCALRIRSLQSYHQLNKGWTDIAWNFIIGGNGQVFEGLGWTKEGFHTLDWNHNSIGIAFIGNFNDEKPSEEMLDSLHNLIACGLRNGFLRKHYKIHGHRDVRETSCPGEYLY</sequence>
<dbReference type="FunFam" id="3.40.80.10:FF:000001">
    <property type="entry name" value="Peptidoglycan recognition protein 1"/>
    <property type="match status" value="1"/>
</dbReference>
<dbReference type="SMART" id="SM00644">
    <property type="entry name" value="Ami_2"/>
    <property type="match status" value="1"/>
</dbReference>
<dbReference type="OrthoDB" id="10001926at2759"/>
<evidence type="ECO:0000256" key="2">
    <source>
        <dbReference type="ARBA" id="ARBA00022588"/>
    </source>
</evidence>
<dbReference type="SMART" id="SM00701">
    <property type="entry name" value="PGRP"/>
    <property type="match status" value="1"/>
</dbReference>
<organism evidence="6">
    <name type="scientific">Oppiella nova</name>
    <dbReference type="NCBI Taxonomy" id="334625"/>
    <lineage>
        <taxon>Eukaryota</taxon>
        <taxon>Metazoa</taxon>
        <taxon>Ecdysozoa</taxon>
        <taxon>Arthropoda</taxon>
        <taxon>Chelicerata</taxon>
        <taxon>Arachnida</taxon>
        <taxon>Acari</taxon>
        <taxon>Acariformes</taxon>
        <taxon>Sarcoptiformes</taxon>
        <taxon>Oribatida</taxon>
        <taxon>Brachypylina</taxon>
        <taxon>Oppioidea</taxon>
        <taxon>Oppiidae</taxon>
        <taxon>Oppiella</taxon>
    </lineage>
</organism>
<name>A0A7R9QHW7_9ACAR</name>
<proteinExistence type="inferred from homology"/>
<evidence type="ECO:0000313" key="7">
    <source>
        <dbReference type="Proteomes" id="UP000728032"/>
    </source>
</evidence>
<evidence type="ECO:0000256" key="3">
    <source>
        <dbReference type="ARBA" id="ARBA00022859"/>
    </source>
</evidence>
<feature type="non-terminal residue" evidence="6">
    <location>
        <position position="1"/>
    </location>
</feature>
<evidence type="ECO:0008006" key="8">
    <source>
        <dbReference type="Google" id="ProtNLM"/>
    </source>
</evidence>
<feature type="non-terminal residue" evidence="6">
    <location>
        <position position="217"/>
    </location>
</feature>
<protein>
    <recommendedName>
        <fullName evidence="8">Peptidoglycan recognition protein</fullName>
    </recommendedName>
</protein>
<keyword evidence="3" id="KW-0391">Immunity</keyword>
<dbReference type="Pfam" id="PF01510">
    <property type="entry name" value="Amidase_2"/>
    <property type="match status" value="1"/>
</dbReference>
<dbReference type="EMBL" id="OC917165">
    <property type="protein sequence ID" value="CAD7646355.1"/>
    <property type="molecule type" value="Genomic_DNA"/>
</dbReference>
<evidence type="ECO:0000259" key="5">
    <source>
        <dbReference type="SMART" id="SM00701"/>
    </source>
</evidence>
<dbReference type="InterPro" id="IPR015510">
    <property type="entry name" value="PGRP"/>
</dbReference>
<dbReference type="SUPFAM" id="SSF55846">
    <property type="entry name" value="N-acetylmuramoyl-L-alanine amidase-like"/>
    <property type="match status" value="1"/>
</dbReference>
<dbReference type="InterPro" id="IPR006619">
    <property type="entry name" value="PGRP_domain_met/bac"/>
</dbReference>
<dbReference type="InterPro" id="IPR036505">
    <property type="entry name" value="Amidase/PGRP_sf"/>
</dbReference>
<keyword evidence="2" id="KW-0399">Innate immunity</keyword>
<dbReference type="InterPro" id="IPR002502">
    <property type="entry name" value="Amidase_domain"/>
</dbReference>
<dbReference type="GO" id="GO:0008270">
    <property type="term" value="F:zinc ion binding"/>
    <property type="evidence" value="ECO:0007669"/>
    <property type="project" value="InterPro"/>
</dbReference>